<sequence length="169" mass="19170">METPPTAAPPLAPVSLAPSSAPHFNSLASGLNPHWGQPSWVLTPTLAVTQVLSLEQRLEDMKGRKIAEDKDELLKDFISQFNRTTLGIKDLQMSGVVTAMMSGTRSRPFKMSLFKNLPNTMYELLKRGDKYVDAKETYLITKSMRDRNESESNKRKFWDEPEPRNDKDK</sequence>
<dbReference type="AlphaFoldDB" id="A0ABD1TJS0"/>
<comment type="caution">
    <text evidence="2">The sequence shown here is derived from an EMBL/GenBank/DDBJ whole genome shotgun (WGS) entry which is preliminary data.</text>
</comment>
<dbReference type="Proteomes" id="UP001604336">
    <property type="component" value="Unassembled WGS sequence"/>
</dbReference>
<evidence type="ECO:0000313" key="3">
    <source>
        <dbReference type="Proteomes" id="UP001604336"/>
    </source>
</evidence>
<evidence type="ECO:0000313" key="2">
    <source>
        <dbReference type="EMBL" id="KAL2512986.1"/>
    </source>
</evidence>
<feature type="compositionally biased region" description="Basic and acidic residues" evidence="1">
    <location>
        <begin position="143"/>
        <end position="169"/>
    </location>
</feature>
<feature type="region of interest" description="Disordered" evidence="1">
    <location>
        <begin position="142"/>
        <end position="169"/>
    </location>
</feature>
<proteinExistence type="predicted"/>
<name>A0ABD1TJS0_9LAMI</name>
<gene>
    <name evidence="2" type="ORF">Adt_18586</name>
</gene>
<reference evidence="3" key="1">
    <citation type="submission" date="2024-07" db="EMBL/GenBank/DDBJ databases">
        <title>Two chromosome-level genome assemblies of Korean endemic species Abeliophyllum distichum and Forsythia ovata (Oleaceae).</title>
        <authorList>
            <person name="Jang H."/>
        </authorList>
    </citation>
    <scope>NUCLEOTIDE SEQUENCE [LARGE SCALE GENOMIC DNA]</scope>
</reference>
<protein>
    <submittedName>
        <fullName evidence="2">Uncharacterized protein</fullName>
    </submittedName>
</protein>
<keyword evidence="3" id="KW-1185">Reference proteome</keyword>
<organism evidence="2 3">
    <name type="scientific">Abeliophyllum distichum</name>
    <dbReference type="NCBI Taxonomy" id="126358"/>
    <lineage>
        <taxon>Eukaryota</taxon>
        <taxon>Viridiplantae</taxon>
        <taxon>Streptophyta</taxon>
        <taxon>Embryophyta</taxon>
        <taxon>Tracheophyta</taxon>
        <taxon>Spermatophyta</taxon>
        <taxon>Magnoliopsida</taxon>
        <taxon>eudicotyledons</taxon>
        <taxon>Gunneridae</taxon>
        <taxon>Pentapetalae</taxon>
        <taxon>asterids</taxon>
        <taxon>lamiids</taxon>
        <taxon>Lamiales</taxon>
        <taxon>Oleaceae</taxon>
        <taxon>Forsythieae</taxon>
        <taxon>Abeliophyllum</taxon>
    </lineage>
</organism>
<accession>A0ABD1TJS0</accession>
<evidence type="ECO:0000256" key="1">
    <source>
        <dbReference type="SAM" id="MobiDB-lite"/>
    </source>
</evidence>
<dbReference type="EMBL" id="JBFOLK010000005">
    <property type="protein sequence ID" value="KAL2512986.1"/>
    <property type="molecule type" value="Genomic_DNA"/>
</dbReference>